<dbReference type="Proteomes" id="UP000800092">
    <property type="component" value="Unassembled WGS sequence"/>
</dbReference>
<proteinExistence type="predicted"/>
<sequence>MDVQKHGQQPHEADRHWIPAGDAVAAAEVDVRAANVAVRIVNWRPSAQGPFFMGHHGPSWTINGPSWLALPSYESHGTPSSQPIPTPARPANHTRRRSQRATPSYS</sequence>
<gene>
    <name evidence="2" type="ORF">EV356DRAFT_533775</name>
</gene>
<dbReference type="AlphaFoldDB" id="A0A6A6H5H2"/>
<feature type="region of interest" description="Disordered" evidence="1">
    <location>
        <begin position="71"/>
        <end position="106"/>
    </location>
</feature>
<protein>
    <submittedName>
        <fullName evidence="2">Uncharacterized protein</fullName>
    </submittedName>
</protein>
<accession>A0A6A6H5H2</accession>
<organism evidence="2 3">
    <name type="scientific">Viridothelium virens</name>
    <name type="common">Speckled blister lichen</name>
    <name type="synonym">Trypethelium virens</name>
    <dbReference type="NCBI Taxonomy" id="1048519"/>
    <lineage>
        <taxon>Eukaryota</taxon>
        <taxon>Fungi</taxon>
        <taxon>Dikarya</taxon>
        <taxon>Ascomycota</taxon>
        <taxon>Pezizomycotina</taxon>
        <taxon>Dothideomycetes</taxon>
        <taxon>Dothideomycetes incertae sedis</taxon>
        <taxon>Trypetheliales</taxon>
        <taxon>Trypetheliaceae</taxon>
        <taxon>Viridothelium</taxon>
    </lineage>
</organism>
<evidence type="ECO:0000313" key="3">
    <source>
        <dbReference type="Proteomes" id="UP000800092"/>
    </source>
</evidence>
<evidence type="ECO:0000313" key="2">
    <source>
        <dbReference type="EMBL" id="KAF2233344.1"/>
    </source>
</evidence>
<evidence type="ECO:0000256" key="1">
    <source>
        <dbReference type="SAM" id="MobiDB-lite"/>
    </source>
</evidence>
<name>A0A6A6H5H2_VIRVR</name>
<reference evidence="2" key="1">
    <citation type="journal article" date="2020" name="Stud. Mycol.">
        <title>101 Dothideomycetes genomes: a test case for predicting lifestyles and emergence of pathogens.</title>
        <authorList>
            <person name="Haridas S."/>
            <person name="Albert R."/>
            <person name="Binder M."/>
            <person name="Bloem J."/>
            <person name="Labutti K."/>
            <person name="Salamov A."/>
            <person name="Andreopoulos B."/>
            <person name="Baker S."/>
            <person name="Barry K."/>
            <person name="Bills G."/>
            <person name="Bluhm B."/>
            <person name="Cannon C."/>
            <person name="Castanera R."/>
            <person name="Culley D."/>
            <person name="Daum C."/>
            <person name="Ezra D."/>
            <person name="Gonzalez J."/>
            <person name="Henrissat B."/>
            <person name="Kuo A."/>
            <person name="Liang C."/>
            <person name="Lipzen A."/>
            <person name="Lutzoni F."/>
            <person name="Magnuson J."/>
            <person name="Mondo S."/>
            <person name="Nolan M."/>
            <person name="Ohm R."/>
            <person name="Pangilinan J."/>
            <person name="Park H.-J."/>
            <person name="Ramirez L."/>
            <person name="Alfaro M."/>
            <person name="Sun H."/>
            <person name="Tritt A."/>
            <person name="Yoshinaga Y."/>
            <person name="Zwiers L.-H."/>
            <person name="Turgeon B."/>
            <person name="Goodwin S."/>
            <person name="Spatafora J."/>
            <person name="Crous P."/>
            <person name="Grigoriev I."/>
        </authorList>
    </citation>
    <scope>NUCLEOTIDE SEQUENCE</scope>
    <source>
        <strain evidence="2">Tuck. ex Michener</strain>
    </source>
</reference>
<dbReference type="EMBL" id="ML991807">
    <property type="protein sequence ID" value="KAF2233344.1"/>
    <property type="molecule type" value="Genomic_DNA"/>
</dbReference>
<keyword evidence="3" id="KW-1185">Reference proteome</keyword>